<reference evidence="8 9" key="1">
    <citation type="submission" date="2017-06" db="EMBL/GenBank/DDBJ databases">
        <authorList>
            <person name="Kim H.J."/>
            <person name="Triplett B.A."/>
        </authorList>
    </citation>
    <scope>NUCLEOTIDE SEQUENCE [LARGE SCALE GENOMIC DNA]</scope>
    <source>
        <strain evidence="8 9">DSM 22179</strain>
    </source>
</reference>
<dbReference type="EMBL" id="FYEZ01000001">
    <property type="protein sequence ID" value="SNC63898.1"/>
    <property type="molecule type" value="Genomic_DNA"/>
</dbReference>
<evidence type="ECO:0000256" key="2">
    <source>
        <dbReference type="ARBA" id="ARBA00022748"/>
    </source>
</evidence>
<dbReference type="InterPro" id="IPR013766">
    <property type="entry name" value="Thioredoxin_domain"/>
</dbReference>
<dbReference type="InterPro" id="IPR036249">
    <property type="entry name" value="Thioredoxin-like_sf"/>
</dbReference>
<dbReference type="GO" id="GO:0017004">
    <property type="term" value="P:cytochrome complex assembly"/>
    <property type="evidence" value="ECO:0007669"/>
    <property type="project" value="UniProtKB-KW"/>
</dbReference>
<accession>A0A212TCW1</accession>
<evidence type="ECO:0000256" key="3">
    <source>
        <dbReference type="ARBA" id="ARBA00022968"/>
    </source>
</evidence>
<gene>
    <name evidence="8" type="ORF">SAMN05445756_1001</name>
</gene>
<organism evidence="8 9">
    <name type="scientific">Kytococcus aerolatus</name>
    <dbReference type="NCBI Taxonomy" id="592308"/>
    <lineage>
        <taxon>Bacteria</taxon>
        <taxon>Bacillati</taxon>
        <taxon>Actinomycetota</taxon>
        <taxon>Actinomycetes</taxon>
        <taxon>Micrococcales</taxon>
        <taxon>Kytococcaceae</taxon>
        <taxon>Kytococcus</taxon>
    </lineage>
</organism>
<keyword evidence="4" id="KW-1015">Disulfide bond</keyword>
<dbReference type="OrthoDB" id="9796554at2"/>
<keyword evidence="3" id="KW-0812">Transmembrane</keyword>
<dbReference type="RefSeq" id="WP_088817914.1">
    <property type="nucleotide sequence ID" value="NZ_FYEZ01000001.1"/>
</dbReference>
<dbReference type="Pfam" id="PF00578">
    <property type="entry name" value="AhpC-TSA"/>
    <property type="match status" value="1"/>
</dbReference>
<evidence type="ECO:0000313" key="8">
    <source>
        <dbReference type="EMBL" id="SNC63898.1"/>
    </source>
</evidence>
<evidence type="ECO:0000256" key="1">
    <source>
        <dbReference type="ARBA" id="ARBA00004196"/>
    </source>
</evidence>
<keyword evidence="2" id="KW-0201">Cytochrome c-type biogenesis</keyword>
<proteinExistence type="predicted"/>
<name>A0A212TCW1_9MICO</name>
<dbReference type="AlphaFoldDB" id="A0A212TCW1"/>
<keyword evidence="5" id="KW-0676">Redox-active center</keyword>
<evidence type="ECO:0000256" key="5">
    <source>
        <dbReference type="ARBA" id="ARBA00023284"/>
    </source>
</evidence>
<dbReference type="GO" id="GO:0016491">
    <property type="term" value="F:oxidoreductase activity"/>
    <property type="evidence" value="ECO:0007669"/>
    <property type="project" value="InterPro"/>
</dbReference>
<evidence type="ECO:0000256" key="4">
    <source>
        <dbReference type="ARBA" id="ARBA00023157"/>
    </source>
</evidence>
<keyword evidence="8" id="KW-0413">Isomerase</keyword>
<comment type="subcellular location">
    <subcellularLocation>
        <location evidence="1">Cell envelope</location>
    </subcellularLocation>
</comment>
<dbReference type="InterPro" id="IPR000866">
    <property type="entry name" value="AhpC/TSA"/>
</dbReference>
<dbReference type="GO" id="GO:0030313">
    <property type="term" value="C:cell envelope"/>
    <property type="evidence" value="ECO:0007669"/>
    <property type="project" value="UniProtKB-SubCell"/>
</dbReference>
<dbReference type="PANTHER" id="PTHR42852:SF6">
    <property type="entry name" value="THIOL:DISULFIDE INTERCHANGE PROTEIN DSBE"/>
    <property type="match status" value="1"/>
</dbReference>
<evidence type="ECO:0000313" key="9">
    <source>
        <dbReference type="Proteomes" id="UP000198122"/>
    </source>
</evidence>
<keyword evidence="9" id="KW-1185">Reference proteome</keyword>
<keyword evidence="6" id="KW-0732">Signal</keyword>
<evidence type="ECO:0000256" key="6">
    <source>
        <dbReference type="SAM" id="SignalP"/>
    </source>
</evidence>
<feature type="domain" description="Thioredoxin" evidence="7">
    <location>
        <begin position="54"/>
        <end position="196"/>
    </location>
</feature>
<dbReference type="GO" id="GO:0016853">
    <property type="term" value="F:isomerase activity"/>
    <property type="evidence" value="ECO:0007669"/>
    <property type="project" value="UniProtKB-KW"/>
</dbReference>
<dbReference type="PROSITE" id="PS51257">
    <property type="entry name" value="PROKAR_LIPOPROTEIN"/>
    <property type="match status" value="1"/>
</dbReference>
<protein>
    <submittedName>
        <fullName evidence="8">Thiol-disulfide isomerase or thioredoxin</fullName>
    </submittedName>
</protein>
<evidence type="ECO:0000259" key="7">
    <source>
        <dbReference type="PROSITE" id="PS51352"/>
    </source>
</evidence>
<dbReference type="CDD" id="cd02966">
    <property type="entry name" value="TlpA_like_family"/>
    <property type="match status" value="1"/>
</dbReference>
<dbReference type="Gene3D" id="3.40.30.10">
    <property type="entry name" value="Glutaredoxin"/>
    <property type="match status" value="1"/>
</dbReference>
<sequence length="199" mass="21153">MSPLVRRRALLTLPGLLGLSALTACGDDSNSVTGRARGEGEAGYISGDGAVEQLPPEERRDPVTLTGKTLDGEEFDLAEVEEPVVVLNTWGSWCPPCIEEMPALQEFWEAHEGKDVLLLGLVQRDTVETAQAFLDSLEITYPNLADDGGATLRGLQGAAAATPTTLVLDEQRRIAARVSGPVDVSTLDGLVADVRAEQT</sequence>
<feature type="signal peptide" evidence="6">
    <location>
        <begin position="1"/>
        <end position="26"/>
    </location>
</feature>
<dbReference type="SUPFAM" id="SSF52833">
    <property type="entry name" value="Thioredoxin-like"/>
    <property type="match status" value="1"/>
</dbReference>
<dbReference type="Proteomes" id="UP000198122">
    <property type="component" value="Unassembled WGS sequence"/>
</dbReference>
<dbReference type="InterPro" id="IPR050553">
    <property type="entry name" value="Thioredoxin_ResA/DsbE_sf"/>
</dbReference>
<dbReference type="GO" id="GO:0016209">
    <property type="term" value="F:antioxidant activity"/>
    <property type="evidence" value="ECO:0007669"/>
    <property type="project" value="InterPro"/>
</dbReference>
<dbReference type="PROSITE" id="PS51352">
    <property type="entry name" value="THIOREDOXIN_2"/>
    <property type="match status" value="1"/>
</dbReference>
<keyword evidence="3" id="KW-0735">Signal-anchor</keyword>
<feature type="chain" id="PRO_5013030259" evidence="6">
    <location>
        <begin position="27"/>
        <end position="199"/>
    </location>
</feature>
<dbReference type="PANTHER" id="PTHR42852">
    <property type="entry name" value="THIOL:DISULFIDE INTERCHANGE PROTEIN DSBE"/>
    <property type="match status" value="1"/>
</dbReference>